<dbReference type="AlphaFoldDB" id="A0A5P9NL45"/>
<sequence>MQNANNERDHQKVSEGKTRVAALQFASGTDVGENLVTCLRMIDEAAVHCPDVMVLPEFCNHISWYEDADHAWRVAVELEGSFLEAVAARARQHDCYIVINVSLRNTDGLITVTSLMYSPCGARLARADKQTLMGHENTWFTRADTVGDVVDAPFGKVGIFPCRDGVTFETPRCLALRGVQLFCDSLNSFALDEASLHVPARAPENRCFLVAANKVGPLIPANVLEAVSAETHIPVKFLYGAGESQIVSPAGEVLARGPRDEEAVVWADIELEQALDKRREDGTDIVASRRPEIYTEIAEAPEQAQATEPVASAQVATLVPSSSGKAALAELPDLISRISSETRVAVLPEMFCLSWEEVDFAVDVIDALAASLQERRDLLLCTSLPLPAAGGSALAAVLVGADGLVFRQDQLHANARLPGLSLADEFKFCEVEWGRVCICTADDMRYPEIAKLAAIKGAHLLLVPGVPHPDWEAAWALPSRAAENRMCVVYSSEHGQIANLTADFTLMTSWRERSFDGYINQPLITRVRASVTEVQLNLGAAANKLMSEQTDLIADRPWHLSGGIVAELAE</sequence>
<dbReference type="EMBL" id="CP036422">
    <property type="protein sequence ID" value="QFU76472.1"/>
    <property type="molecule type" value="Genomic_DNA"/>
</dbReference>
<dbReference type="InterPro" id="IPR036526">
    <property type="entry name" value="C-N_Hydrolase_sf"/>
</dbReference>
<dbReference type="PANTHER" id="PTHR23088:SF27">
    <property type="entry name" value="DEAMINATED GLUTATHIONE AMIDASE"/>
    <property type="match status" value="1"/>
</dbReference>
<dbReference type="Pfam" id="PF00795">
    <property type="entry name" value="CN_hydrolase"/>
    <property type="match status" value="1"/>
</dbReference>
<name>A0A5P9NL45_9GAMM</name>
<dbReference type="KEGG" id="halc:EY643_12835"/>
<dbReference type="GO" id="GO:0016787">
    <property type="term" value="F:hydrolase activity"/>
    <property type="evidence" value="ECO:0007669"/>
    <property type="project" value="UniProtKB-KW"/>
</dbReference>
<evidence type="ECO:0000313" key="2">
    <source>
        <dbReference type="EMBL" id="QFU76472.1"/>
    </source>
</evidence>
<keyword evidence="3" id="KW-1185">Reference proteome</keyword>
<dbReference type="PANTHER" id="PTHR23088">
    <property type="entry name" value="NITRILASE-RELATED"/>
    <property type="match status" value="1"/>
</dbReference>
<dbReference type="Proteomes" id="UP000326287">
    <property type="component" value="Chromosome"/>
</dbReference>
<dbReference type="OrthoDB" id="9811121at2"/>
<proteinExistence type="predicted"/>
<dbReference type="PROSITE" id="PS50263">
    <property type="entry name" value="CN_HYDROLASE"/>
    <property type="match status" value="1"/>
</dbReference>
<organism evidence="2 3">
    <name type="scientific">Halioglobus maricola</name>
    <dbReference type="NCBI Taxonomy" id="2601894"/>
    <lineage>
        <taxon>Bacteria</taxon>
        <taxon>Pseudomonadati</taxon>
        <taxon>Pseudomonadota</taxon>
        <taxon>Gammaproteobacteria</taxon>
        <taxon>Cellvibrionales</taxon>
        <taxon>Halieaceae</taxon>
        <taxon>Halioglobus</taxon>
    </lineage>
</organism>
<dbReference type="InterPro" id="IPR003010">
    <property type="entry name" value="C-N_Hydrolase"/>
</dbReference>
<evidence type="ECO:0000259" key="1">
    <source>
        <dbReference type="PROSITE" id="PS50263"/>
    </source>
</evidence>
<dbReference type="Gene3D" id="3.60.110.10">
    <property type="entry name" value="Carbon-nitrogen hydrolase"/>
    <property type="match status" value="2"/>
</dbReference>
<dbReference type="CDD" id="cd07197">
    <property type="entry name" value="nitrilase"/>
    <property type="match status" value="2"/>
</dbReference>
<feature type="domain" description="CN hydrolase" evidence="1">
    <location>
        <begin position="18"/>
        <end position="271"/>
    </location>
</feature>
<keyword evidence="2" id="KW-0378">Hydrolase</keyword>
<gene>
    <name evidence="2" type="ORF">EY643_12835</name>
</gene>
<dbReference type="SUPFAM" id="SSF56317">
    <property type="entry name" value="Carbon-nitrogen hydrolase"/>
    <property type="match status" value="2"/>
</dbReference>
<protein>
    <submittedName>
        <fullName evidence="2">Carbon-nitrogen hydrolase family protein</fullName>
    </submittedName>
</protein>
<evidence type="ECO:0000313" key="3">
    <source>
        <dbReference type="Proteomes" id="UP000326287"/>
    </source>
</evidence>
<reference evidence="2 3" key="1">
    <citation type="submission" date="2019-02" db="EMBL/GenBank/DDBJ databases">
        <authorList>
            <person name="Li S.-H."/>
        </authorList>
    </citation>
    <scope>NUCLEOTIDE SEQUENCE [LARGE SCALE GENOMIC DNA]</scope>
    <source>
        <strain evidence="2 3">IMCC14385</strain>
    </source>
</reference>
<accession>A0A5P9NL45</accession>